<dbReference type="RefSeq" id="XP_025343079.1">
    <property type="nucleotide sequence ID" value="XM_025488417.1"/>
</dbReference>
<feature type="compositionally biased region" description="Low complexity" evidence="1">
    <location>
        <begin position="659"/>
        <end position="685"/>
    </location>
</feature>
<evidence type="ECO:0000256" key="1">
    <source>
        <dbReference type="SAM" id="MobiDB-lite"/>
    </source>
</evidence>
<feature type="compositionally biased region" description="Basic and acidic residues" evidence="1">
    <location>
        <begin position="898"/>
        <end position="913"/>
    </location>
</feature>
<feature type="region of interest" description="Disordered" evidence="1">
    <location>
        <begin position="359"/>
        <end position="396"/>
    </location>
</feature>
<feature type="region of interest" description="Disordered" evidence="1">
    <location>
        <begin position="1674"/>
        <end position="1708"/>
    </location>
</feature>
<feature type="region of interest" description="Disordered" evidence="1">
    <location>
        <begin position="769"/>
        <end position="1095"/>
    </location>
</feature>
<feature type="compositionally biased region" description="Basic and acidic residues" evidence="1">
    <location>
        <begin position="1674"/>
        <end position="1685"/>
    </location>
</feature>
<comment type="caution">
    <text evidence="2">The sequence shown here is derived from an EMBL/GenBank/DDBJ whole genome shotgun (WGS) entry which is preliminary data.</text>
</comment>
<keyword evidence="3" id="KW-1185">Reference proteome</keyword>
<gene>
    <name evidence="2" type="ORF">CXQ85_004808</name>
</gene>
<feature type="compositionally biased region" description="Low complexity" evidence="1">
    <location>
        <begin position="1229"/>
        <end position="1243"/>
    </location>
</feature>
<evidence type="ECO:0000313" key="2">
    <source>
        <dbReference type="EMBL" id="PVH22139.1"/>
    </source>
</evidence>
<feature type="compositionally biased region" description="Pro residues" evidence="1">
    <location>
        <begin position="1578"/>
        <end position="1587"/>
    </location>
</feature>
<feature type="region of interest" description="Disordered" evidence="1">
    <location>
        <begin position="73"/>
        <end position="113"/>
    </location>
</feature>
<reference evidence="2 3" key="1">
    <citation type="submission" date="2017-12" db="EMBL/GenBank/DDBJ databases">
        <title>Genome Sequence of a Multidrug-Resistant Candida haemulonii Isolate from a Patient with Chronic Leg Ulcers in Israel.</title>
        <authorList>
            <person name="Chow N.A."/>
            <person name="Gade L."/>
            <person name="Batra D."/>
            <person name="Rowe L.A."/>
            <person name="Ben-Ami R."/>
            <person name="Loparev V.N."/>
            <person name="Litvintseva A.P."/>
        </authorList>
    </citation>
    <scope>NUCLEOTIDE SEQUENCE [LARGE SCALE GENOMIC DNA]</scope>
    <source>
        <strain evidence="2 3">B11899</strain>
    </source>
</reference>
<accession>A0A2V1AWH2</accession>
<dbReference type="VEuPathDB" id="FungiDB:CXQ85_004808"/>
<feature type="compositionally biased region" description="Low complexity" evidence="1">
    <location>
        <begin position="986"/>
        <end position="1009"/>
    </location>
</feature>
<feature type="compositionally biased region" description="Basic and acidic residues" evidence="1">
    <location>
        <begin position="772"/>
        <end position="794"/>
    </location>
</feature>
<sequence>MTFKNPPILKMPDASKEAAQPKKVAFDLPTTKRVQFRDIFSFARTKHRSTTLALDNTITTSWVTPKKVASVAHLGGHNKPSSKDLPSHSRSVNPFECLSPKENTKKKRASRPKTKPILTVDAHPDAKAAARHAFGAIDSRKEAISVAPLRNKTHIFCPKHCLDPERGLKEATKKVHEPAEKVANKKLLSKAPKKVVVVSGVKTRDPSEPIVNTQVKPKASKMSRLRDILAAKAFRPPHNTATQHVKDPKCASEKRHHDKTKLEKTPVKKHVESSHRPHVQLHDICSHDHKSWLFGRKESPVKLSRAAMKATSTFKAPKVPLTKAFSPPLSSWSVQEILVPLPAMKADLKASDIFPKGAGCSKKLESSRKTGASAPTKSPSSSSSSPSPKTPALLGNNASALSSLSSSSLELPPACSALDFFSGDMHDMVANPWAAIPPGTETPSTATPVVSHTPSRCPSPPLFAATAVESPFVADVVRSSLKTLDDLDNVAKEIQEVVAGLKTLPVSRCRSSRASSVASLRELPTEVVKEAAKALFETSSETVVDADAASPASTLSMPRALSCEVSDATKPALSLEESKLQLTQETVQFEAPVDFKTPTETKPLIESVFEKATQTGATQILKVGASKVVAVETPVSLDVEYSSASGKIPQIPSEGKSDPSLLALLPTPKTSLSPPEDLPSSSPESSIKKNSLPFSEPKILSEAPPVTSSVCSPTVIPTKQISAVDALKEKLNEKANDNSVRKAHIYTNSKQVSIKSKISTLNGFFEDAGFQKPEEKDLSSVKEPVKVSKHDKTETVTSKTEAVPKKTEAASTVSKSSVEPKTPSLSESPVVDTTTVSSESKPSVESVDSKSSADAVDKSEPSSESEQTTAQRRDAEAAACAKAEKKRQLAKRLAALKQKMDSDTAKPLPKKDVEPEEEIPLAPPLPEDLFDSDSEPCNSESSSNKPVLPSPEPTVLSSSVSDNSSSSEPSASPSPKPEVQRIASTEPSSLESSPEPESPKASSPSPVVSAEKDLPVPVSEGPEQKPVLSKDEKKAQLKQRLAALKAKMEAEAPKKPAQAETSSLLSDAAKTPVIPPAPAFPEGLFDLDSGESDTVPEVPAQAVDVVSDAPVEASVDVGSDVPVEAVTPVEAAVVSTPTPETPVASDASKEEKKAALKKRLAALKERMAAEAPQKPAKKEAHTPAEPAAPEVPEAPPLPANLFETVLPSPVNLPATSEPPVVPKPTATEPSSPVPIVQPSSDVSTSQTEGLSKEEKKAQLKKRLAALKNKMANDTPSKGATKSKDEPKKRKESIPEAPPLPKDLMDVKPSVSSETICPPPPPASSIPPPPPPPPPSLLPVGPPPPPALPASLLPAASETPDEPEDPTTPSEAYLELEAKLSAKKKKSIDLSDIDHQIPDYSKKTNFSSKMSKMASKLEAFLLADGRLSFDGPVTPMNLPKPKKASLLAKDEVPKKKHNGKNAAILNKLEGLFKDRLDENNGVAEPKTPKVSKFHIDMDSTEVFIPPSHPNFPKPAGGSGTAPPPPPPPPPGFLTNGTSNGAGNSPPPPPPPPPPAFLMASGAPPPPPPPPPAFLTNSAAPPPPPPPPGFLLDAAGPPPPPMNVPLTKKELPSVKCIHGSFEEKRKAFGAFFSAHPMKKTAPPPRIEAPKRKVFSQDELDKMTPFERTRVTIEGHLQDLVREGKAVPDEDEDEDADEDEDDEARAGHEAP</sequence>
<dbReference type="GeneID" id="37010138"/>
<feature type="region of interest" description="Disordered" evidence="1">
    <location>
        <begin position="239"/>
        <end position="277"/>
    </location>
</feature>
<organism evidence="2 3">
    <name type="scientific">Candidozyma haemuli</name>
    <dbReference type="NCBI Taxonomy" id="45357"/>
    <lineage>
        <taxon>Eukaryota</taxon>
        <taxon>Fungi</taxon>
        <taxon>Dikarya</taxon>
        <taxon>Ascomycota</taxon>
        <taxon>Saccharomycotina</taxon>
        <taxon>Pichiomycetes</taxon>
        <taxon>Metschnikowiaceae</taxon>
        <taxon>Candidozyma</taxon>
    </lineage>
</organism>
<evidence type="ECO:0000313" key="3">
    <source>
        <dbReference type="Proteomes" id="UP000244309"/>
    </source>
</evidence>
<dbReference type="OrthoDB" id="10582969at2759"/>
<dbReference type="EMBL" id="PKFO01000006">
    <property type="protein sequence ID" value="PVH22139.1"/>
    <property type="molecule type" value="Genomic_DNA"/>
</dbReference>
<feature type="compositionally biased region" description="Pro residues" evidence="1">
    <location>
        <begin position="1543"/>
        <end position="1554"/>
    </location>
</feature>
<feature type="region of interest" description="Disordered" evidence="1">
    <location>
        <begin position="1632"/>
        <end position="1658"/>
    </location>
</feature>
<name>A0A2V1AWH2_9ASCO</name>
<feature type="compositionally biased region" description="Basic and acidic residues" evidence="1">
    <location>
        <begin position="871"/>
        <end position="887"/>
    </location>
</feature>
<feature type="compositionally biased region" description="Basic and acidic residues" evidence="1">
    <location>
        <begin position="1281"/>
        <end position="1293"/>
    </location>
</feature>
<feature type="compositionally biased region" description="Low complexity" evidence="1">
    <location>
        <begin position="372"/>
        <end position="396"/>
    </location>
</feature>
<feature type="compositionally biased region" description="Pro residues" evidence="1">
    <location>
        <begin position="1561"/>
        <end position="1571"/>
    </location>
</feature>
<feature type="compositionally biased region" description="Low complexity" evidence="1">
    <location>
        <begin position="1348"/>
        <end position="1357"/>
    </location>
</feature>
<feature type="compositionally biased region" description="Basic and acidic residues" evidence="1">
    <location>
        <begin position="1645"/>
        <end position="1658"/>
    </location>
</feature>
<feature type="compositionally biased region" description="Acidic residues" evidence="1">
    <location>
        <begin position="1686"/>
        <end position="1700"/>
    </location>
</feature>
<dbReference type="STRING" id="45357.A0A2V1AWH2"/>
<feature type="compositionally biased region" description="Low complexity" evidence="1">
    <location>
        <begin position="935"/>
        <end position="944"/>
    </location>
</feature>
<feature type="compositionally biased region" description="Polar residues" evidence="1">
    <location>
        <begin position="809"/>
        <end position="836"/>
    </location>
</feature>
<feature type="compositionally biased region" description="Pro residues" evidence="1">
    <location>
        <begin position="1316"/>
        <end position="1347"/>
    </location>
</feature>
<feature type="compositionally biased region" description="Basic and acidic residues" evidence="1">
    <location>
        <begin position="244"/>
        <end position="277"/>
    </location>
</feature>
<feature type="compositionally biased region" description="Low complexity" evidence="1">
    <location>
        <begin position="837"/>
        <end position="854"/>
    </location>
</feature>
<proteinExistence type="predicted"/>
<feature type="compositionally biased region" description="Pro residues" evidence="1">
    <location>
        <begin position="1520"/>
        <end position="1530"/>
    </location>
</feature>
<feature type="compositionally biased region" description="Basic residues" evidence="1">
    <location>
        <begin position="104"/>
        <end position="113"/>
    </location>
</feature>
<protein>
    <submittedName>
        <fullName evidence="2">Uncharacterized protein</fullName>
    </submittedName>
</protein>
<dbReference type="Proteomes" id="UP000244309">
    <property type="component" value="Unassembled WGS sequence"/>
</dbReference>
<feature type="region of interest" description="Disordered" evidence="1">
    <location>
        <begin position="1132"/>
        <end position="1371"/>
    </location>
</feature>
<feature type="compositionally biased region" description="Low complexity" evidence="1">
    <location>
        <begin position="957"/>
        <end position="973"/>
    </location>
</feature>
<feature type="region of interest" description="Disordered" evidence="1">
    <location>
        <begin position="1477"/>
        <end position="1606"/>
    </location>
</feature>
<feature type="region of interest" description="Disordered" evidence="1">
    <location>
        <begin position="642"/>
        <end position="692"/>
    </location>
</feature>